<dbReference type="InterPro" id="IPR032693">
    <property type="entry name" value="YtkA-like_dom"/>
</dbReference>
<proteinExistence type="predicted"/>
<keyword evidence="3" id="KW-1185">Reference proteome</keyword>
<gene>
    <name evidence="2" type="ORF">D5S18_21025</name>
</gene>
<dbReference type="OrthoDB" id="3695826at2"/>
<comment type="caution">
    <text evidence="2">The sequence shown here is derived from an EMBL/GenBank/DDBJ whole genome shotgun (WGS) entry which is preliminary data.</text>
</comment>
<accession>A0A3A4KJG7</accession>
<evidence type="ECO:0000313" key="2">
    <source>
        <dbReference type="EMBL" id="RJO73843.1"/>
    </source>
</evidence>
<dbReference type="Proteomes" id="UP000266677">
    <property type="component" value="Unassembled WGS sequence"/>
</dbReference>
<reference evidence="2" key="1">
    <citation type="submission" date="2018-09" db="EMBL/GenBank/DDBJ databases">
        <title>YIM PH21274 draft genome.</title>
        <authorList>
            <person name="Miao C."/>
        </authorList>
    </citation>
    <scope>NUCLEOTIDE SEQUENCE [LARGE SCALE GENOMIC DNA]</scope>
    <source>
        <strain evidence="2">YIM PH 21724</strain>
    </source>
</reference>
<dbReference type="Pfam" id="PF13115">
    <property type="entry name" value="YtkA"/>
    <property type="match status" value="1"/>
</dbReference>
<dbReference type="InterPro" id="IPR013783">
    <property type="entry name" value="Ig-like_fold"/>
</dbReference>
<name>A0A3A4KJG7_9NOCA</name>
<sequence length="105" mass="10878">MVVSATSARHSVVLTASNLRVGTTTVELDVKDAQGQPAAPDQVRVEPVMAMMGHAIGAVVATPTEAGHFRAEGVALTMTGQWQITVTLVDRGGTDRLSVPVQVGT</sequence>
<dbReference type="Gene3D" id="2.60.40.10">
    <property type="entry name" value="Immunoglobulins"/>
    <property type="match status" value="1"/>
</dbReference>
<feature type="domain" description="YtkA-like" evidence="1">
    <location>
        <begin position="12"/>
        <end position="86"/>
    </location>
</feature>
<protein>
    <recommendedName>
        <fullName evidence="1">YtkA-like domain-containing protein</fullName>
    </recommendedName>
</protein>
<organism evidence="2 3">
    <name type="scientific">Nocardia panacis</name>
    <dbReference type="NCBI Taxonomy" id="2340916"/>
    <lineage>
        <taxon>Bacteria</taxon>
        <taxon>Bacillati</taxon>
        <taxon>Actinomycetota</taxon>
        <taxon>Actinomycetes</taxon>
        <taxon>Mycobacteriales</taxon>
        <taxon>Nocardiaceae</taxon>
        <taxon>Nocardia</taxon>
    </lineage>
</organism>
<evidence type="ECO:0000259" key="1">
    <source>
        <dbReference type="Pfam" id="PF13115"/>
    </source>
</evidence>
<dbReference type="AlphaFoldDB" id="A0A3A4KJG7"/>
<dbReference type="EMBL" id="QZFU01000023">
    <property type="protein sequence ID" value="RJO73843.1"/>
    <property type="molecule type" value="Genomic_DNA"/>
</dbReference>
<evidence type="ECO:0000313" key="3">
    <source>
        <dbReference type="Proteomes" id="UP000266677"/>
    </source>
</evidence>
<dbReference type="GO" id="GO:0005975">
    <property type="term" value="P:carbohydrate metabolic process"/>
    <property type="evidence" value="ECO:0007669"/>
    <property type="project" value="UniProtKB-ARBA"/>
</dbReference>